<feature type="domain" description="HTH marR-type" evidence="4">
    <location>
        <begin position="4"/>
        <end position="139"/>
    </location>
</feature>
<dbReference type="PANTHER" id="PTHR33164">
    <property type="entry name" value="TRANSCRIPTIONAL REGULATOR, MARR FAMILY"/>
    <property type="match status" value="1"/>
</dbReference>
<evidence type="ECO:0000256" key="1">
    <source>
        <dbReference type="ARBA" id="ARBA00023015"/>
    </source>
</evidence>
<accession>A0A1I5YFT5</accession>
<evidence type="ECO:0000313" key="6">
    <source>
        <dbReference type="Proteomes" id="UP000199136"/>
    </source>
</evidence>
<evidence type="ECO:0000256" key="2">
    <source>
        <dbReference type="ARBA" id="ARBA00023125"/>
    </source>
</evidence>
<dbReference type="Proteomes" id="UP000199136">
    <property type="component" value="Unassembled WGS sequence"/>
</dbReference>
<dbReference type="InterPro" id="IPR039422">
    <property type="entry name" value="MarR/SlyA-like"/>
</dbReference>
<dbReference type="PANTHER" id="PTHR33164:SF56">
    <property type="entry name" value="HTH-TYPE TRANSCRIPTIONAL REGULATOR MHQR"/>
    <property type="match status" value="1"/>
</dbReference>
<dbReference type="InterPro" id="IPR000835">
    <property type="entry name" value="HTH_MarR-typ"/>
</dbReference>
<organism evidence="5 6">
    <name type="scientific">Desemzia incerta</name>
    <dbReference type="NCBI Taxonomy" id="82801"/>
    <lineage>
        <taxon>Bacteria</taxon>
        <taxon>Bacillati</taxon>
        <taxon>Bacillota</taxon>
        <taxon>Bacilli</taxon>
        <taxon>Lactobacillales</taxon>
        <taxon>Carnobacteriaceae</taxon>
        <taxon>Desemzia</taxon>
    </lineage>
</organism>
<dbReference type="EMBL" id="FOXW01000008">
    <property type="protein sequence ID" value="SFQ43091.1"/>
    <property type="molecule type" value="Genomic_DNA"/>
</dbReference>
<dbReference type="InterPro" id="IPR036388">
    <property type="entry name" value="WH-like_DNA-bd_sf"/>
</dbReference>
<keyword evidence="6" id="KW-1185">Reference proteome</keyword>
<name>A0A1I5YFT5_9LACT</name>
<dbReference type="Gene3D" id="1.10.10.10">
    <property type="entry name" value="Winged helix-like DNA-binding domain superfamily/Winged helix DNA-binding domain"/>
    <property type="match status" value="1"/>
</dbReference>
<keyword evidence="1" id="KW-0805">Transcription regulation</keyword>
<dbReference type="GO" id="GO:0003700">
    <property type="term" value="F:DNA-binding transcription factor activity"/>
    <property type="evidence" value="ECO:0007669"/>
    <property type="project" value="InterPro"/>
</dbReference>
<dbReference type="SUPFAM" id="SSF46785">
    <property type="entry name" value="Winged helix' DNA-binding domain"/>
    <property type="match status" value="1"/>
</dbReference>
<proteinExistence type="predicted"/>
<dbReference type="InterPro" id="IPR023187">
    <property type="entry name" value="Tscrpt_reg_MarR-type_CS"/>
</dbReference>
<evidence type="ECO:0000259" key="4">
    <source>
        <dbReference type="PROSITE" id="PS50995"/>
    </source>
</evidence>
<dbReference type="PROSITE" id="PS01117">
    <property type="entry name" value="HTH_MARR_1"/>
    <property type="match status" value="1"/>
</dbReference>
<evidence type="ECO:0000313" key="5">
    <source>
        <dbReference type="EMBL" id="SFQ43091.1"/>
    </source>
</evidence>
<keyword evidence="2" id="KW-0238">DNA-binding</keyword>
<dbReference type="RefSeq" id="WP_092480993.1">
    <property type="nucleotide sequence ID" value="NZ_FOXW01000008.1"/>
</dbReference>
<dbReference type="PROSITE" id="PS50995">
    <property type="entry name" value="HTH_MARR_2"/>
    <property type="match status" value="1"/>
</dbReference>
<protein>
    <submittedName>
        <fullName evidence="5">Transcriptional regulator, MarR family</fullName>
    </submittedName>
</protein>
<dbReference type="OrthoDB" id="9799747at2"/>
<gene>
    <name evidence="5" type="ORF">SAMN04488506_1967</name>
</gene>
<dbReference type="STRING" id="82801.SAMN04488506_1967"/>
<dbReference type="Pfam" id="PF01047">
    <property type="entry name" value="MarR"/>
    <property type="match status" value="1"/>
</dbReference>
<dbReference type="SMART" id="SM00347">
    <property type="entry name" value="HTH_MARR"/>
    <property type="match status" value="1"/>
</dbReference>
<reference evidence="5 6" key="1">
    <citation type="submission" date="2016-10" db="EMBL/GenBank/DDBJ databases">
        <authorList>
            <person name="de Groot N.N."/>
        </authorList>
    </citation>
    <scope>NUCLEOTIDE SEQUENCE [LARGE SCALE GENOMIC DNA]</scope>
    <source>
        <strain evidence="5 6">DSM 20581</strain>
    </source>
</reference>
<evidence type="ECO:0000256" key="3">
    <source>
        <dbReference type="ARBA" id="ARBA00023163"/>
    </source>
</evidence>
<dbReference type="GO" id="GO:0006950">
    <property type="term" value="P:response to stress"/>
    <property type="evidence" value="ECO:0007669"/>
    <property type="project" value="TreeGrafter"/>
</dbReference>
<sequence>MTREELSLKALTVMLKAFQSTQDVIKQDMTKYGLNPTEFAVLELLYSKGEQQIQHIGKRILLSSSSMTYVIDKLEQKGHIERKPCATDRRVIFAHITEKGKNFMEEAFPLHEKMITELFSVLTEEELETVIPLVKKVGIAAAGQSTKNK</sequence>
<keyword evidence="3" id="KW-0804">Transcription</keyword>
<dbReference type="InterPro" id="IPR036390">
    <property type="entry name" value="WH_DNA-bd_sf"/>
</dbReference>
<dbReference type="GO" id="GO:0003677">
    <property type="term" value="F:DNA binding"/>
    <property type="evidence" value="ECO:0007669"/>
    <property type="project" value="UniProtKB-KW"/>
</dbReference>
<dbReference type="AlphaFoldDB" id="A0A1I5YFT5"/>